<evidence type="ECO:0000256" key="1">
    <source>
        <dbReference type="SAM" id="Phobius"/>
    </source>
</evidence>
<gene>
    <name evidence="2" type="ORF">GALMADRAFT_730500</name>
</gene>
<dbReference type="HOGENOM" id="CLU_2236778_0_0_1"/>
<organism evidence="2 3">
    <name type="scientific">Galerina marginata (strain CBS 339.88)</name>
    <dbReference type="NCBI Taxonomy" id="685588"/>
    <lineage>
        <taxon>Eukaryota</taxon>
        <taxon>Fungi</taxon>
        <taxon>Dikarya</taxon>
        <taxon>Basidiomycota</taxon>
        <taxon>Agaricomycotina</taxon>
        <taxon>Agaricomycetes</taxon>
        <taxon>Agaricomycetidae</taxon>
        <taxon>Agaricales</taxon>
        <taxon>Agaricineae</taxon>
        <taxon>Strophariaceae</taxon>
        <taxon>Galerina</taxon>
    </lineage>
</organism>
<evidence type="ECO:0000313" key="3">
    <source>
        <dbReference type="Proteomes" id="UP000027222"/>
    </source>
</evidence>
<reference evidence="3" key="1">
    <citation type="journal article" date="2014" name="Proc. Natl. Acad. Sci. U.S.A.">
        <title>Extensive sampling of basidiomycete genomes demonstrates inadequacy of the white-rot/brown-rot paradigm for wood decay fungi.</title>
        <authorList>
            <person name="Riley R."/>
            <person name="Salamov A.A."/>
            <person name="Brown D.W."/>
            <person name="Nagy L.G."/>
            <person name="Floudas D."/>
            <person name="Held B.W."/>
            <person name="Levasseur A."/>
            <person name="Lombard V."/>
            <person name="Morin E."/>
            <person name="Otillar R."/>
            <person name="Lindquist E.A."/>
            <person name="Sun H."/>
            <person name="LaButti K.M."/>
            <person name="Schmutz J."/>
            <person name="Jabbour D."/>
            <person name="Luo H."/>
            <person name="Baker S.E."/>
            <person name="Pisabarro A.G."/>
            <person name="Walton J.D."/>
            <person name="Blanchette R.A."/>
            <person name="Henrissat B."/>
            <person name="Martin F."/>
            <person name="Cullen D."/>
            <person name="Hibbett D.S."/>
            <person name="Grigoriev I.V."/>
        </authorList>
    </citation>
    <scope>NUCLEOTIDE SEQUENCE [LARGE SCALE GENOMIC DNA]</scope>
    <source>
        <strain evidence="3">CBS 339.88</strain>
    </source>
</reference>
<evidence type="ECO:0000313" key="2">
    <source>
        <dbReference type="EMBL" id="KDR73340.1"/>
    </source>
</evidence>
<name>A0A067SQW5_GALM3</name>
<sequence length="105" mass="11825">MSAVRSFSLSFLGYSRYCFLVAFLGRDRGWAGLKPGRVQWRPDSLPYCLVGSLSSSFALFLSVSFLLLLPALTNTRLHAPFSGDGSTKLHRRRWYFKMPIGATFP</sequence>
<protein>
    <submittedName>
        <fullName evidence="2">Uncharacterized protein</fullName>
    </submittedName>
</protein>
<proteinExistence type="predicted"/>
<feature type="transmembrane region" description="Helical" evidence="1">
    <location>
        <begin position="44"/>
        <end position="69"/>
    </location>
</feature>
<accession>A0A067SQW5</accession>
<dbReference type="Proteomes" id="UP000027222">
    <property type="component" value="Unassembled WGS sequence"/>
</dbReference>
<keyword evidence="1" id="KW-0812">Transmembrane</keyword>
<keyword evidence="1" id="KW-1133">Transmembrane helix</keyword>
<feature type="transmembrane region" description="Helical" evidence="1">
    <location>
        <begin position="7"/>
        <end position="24"/>
    </location>
</feature>
<dbReference type="EMBL" id="KL142386">
    <property type="protein sequence ID" value="KDR73340.1"/>
    <property type="molecule type" value="Genomic_DNA"/>
</dbReference>
<dbReference type="AlphaFoldDB" id="A0A067SQW5"/>
<keyword evidence="3" id="KW-1185">Reference proteome</keyword>
<keyword evidence="1" id="KW-0472">Membrane</keyword>